<evidence type="ECO:0000256" key="6">
    <source>
        <dbReference type="ARBA" id="ARBA00023170"/>
    </source>
</evidence>
<comment type="subcellular location">
    <subcellularLocation>
        <location evidence="1">Membrane</location>
        <topology evidence="1">Multi-pass membrane protein</topology>
    </subcellularLocation>
</comment>
<accession>L5KH16</accession>
<feature type="domain" description="G-protein coupled receptors family 1 profile" evidence="9">
    <location>
        <begin position="42"/>
        <end position="290"/>
    </location>
</feature>
<keyword evidence="4" id="KW-0297">G-protein coupled receptor</keyword>
<dbReference type="PRINTS" id="PR00245">
    <property type="entry name" value="OLFACTORYR"/>
</dbReference>
<dbReference type="GO" id="GO:0016020">
    <property type="term" value="C:membrane"/>
    <property type="evidence" value="ECO:0007669"/>
    <property type="project" value="UniProtKB-SubCell"/>
</dbReference>
<feature type="transmembrane region" description="Helical" evidence="8">
    <location>
        <begin position="92"/>
        <end position="109"/>
    </location>
</feature>
<dbReference type="Gene3D" id="1.20.1070.10">
    <property type="entry name" value="Rhodopsin 7-helix transmembrane proteins"/>
    <property type="match status" value="1"/>
</dbReference>
<evidence type="ECO:0000313" key="10">
    <source>
        <dbReference type="EMBL" id="ELK09803.1"/>
    </source>
</evidence>
<keyword evidence="7" id="KW-0807">Transducer</keyword>
<feature type="transmembrane region" description="Helical" evidence="8">
    <location>
        <begin position="28"/>
        <end position="49"/>
    </location>
</feature>
<dbReference type="Proteomes" id="UP000010552">
    <property type="component" value="Unassembled WGS sequence"/>
</dbReference>
<dbReference type="GO" id="GO:0004930">
    <property type="term" value="F:G protein-coupled receptor activity"/>
    <property type="evidence" value="ECO:0007669"/>
    <property type="project" value="UniProtKB-KW"/>
</dbReference>
<dbReference type="STRING" id="9402.L5KH16"/>
<sequence>MRTVVENFSVTEFILAGLTNQMKLQIPLFFLFLDFYMVIVVGNLGLITLTEQNSHLHTLKYFFFYNLSFIDFHCSTVFTPKVLMSFVSKKNIISYAGCVIQLFFLFFVVSESFTLSAMAYDHYGTICDPLVYTATVSPQVCLFLFLVVYGMGFPGAMAHMVCMIRLTFCVNNLIDHSVCDILLSLLMRSCTITHVNEMVAFVVSIDTGVPTVTIFISYALISSNSLSIHSTEGSFKDFSTYGSHIIAVSLLFGSRAFMYLKPSSLLPVNQRKVSSLFYITVVPVRNLVIYSLRNKDINIALEKKKNLEQNIIPLRKRQY</sequence>
<dbReference type="FunFam" id="1.20.1070.10:FF:000003">
    <property type="entry name" value="Olfactory receptor"/>
    <property type="match status" value="1"/>
</dbReference>
<dbReference type="InParanoid" id="L5KH16"/>
<protein>
    <submittedName>
        <fullName evidence="10">Olfactory receptor 145</fullName>
    </submittedName>
</protein>
<keyword evidence="3 8" id="KW-1133">Transmembrane helix</keyword>
<evidence type="ECO:0000313" key="11">
    <source>
        <dbReference type="Proteomes" id="UP000010552"/>
    </source>
</evidence>
<feature type="transmembrane region" description="Helical" evidence="8">
    <location>
        <begin position="198"/>
        <end position="221"/>
    </location>
</feature>
<keyword evidence="6 10" id="KW-0675">Receptor</keyword>
<evidence type="ECO:0000256" key="1">
    <source>
        <dbReference type="ARBA" id="ARBA00004141"/>
    </source>
</evidence>
<feature type="transmembrane region" description="Helical" evidence="8">
    <location>
        <begin position="130"/>
        <end position="151"/>
    </location>
</feature>
<gene>
    <name evidence="10" type="ORF">PAL_GLEAN10007670</name>
</gene>
<dbReference type="EMBL" id="KB030791">
    <property type="protein sequence ID" value="ELK09803.1"/>
    <property type="molecule type" value="Genomic_DNA"/>
</dbReference>
<keyword evidence="11" id="KW-1185">Reference proteome</keyword>
<dbReference type="PROSITE" id="PS50262">
    <property type="entry name" value="G_PROTEIN_RECEP_F1_2"/>
    <property type="match status" value="1"/>
</dbReference>
<feature type="transmembrane region" description="Helical" evidence="8">
    <location>
        <begin position="241"/>
        <end position="260"/>
    </location>
</feature>
<keyword evidence="2 8" id="KW-0812">Transmembrane</keyword>
<evidence type="ECO:0000256" key="8">
    <source>
        <dbReference type="SAM" id="Phobius"/>
    </source>
</evidence>
<dbReference type="InterPro" id="IPR000725">
    <property type="entry name" value="Olfact_rcpt"/>
</dbReference>
<dbReference type="AlphaFoldDB" id="L5KH16"/>
<dbReference type="InterPro" id="IPR017452">
    <property type="entry name" value="GPCR_Rhodpsn_7TM"/>
</dbReference>
<dbReference type="GO" id="GO:0004984">
    <property type="term" value="F:olfactory receptor activity"/>
    <property type="evidence" value="ECO:0007669"/>
    <property type="project" value="InterPro"/>
</dbReference>
<dbReference type="PANTHER" id="PTHR48018">
    <property type="entry name" value="OLFACTORY RECEPTOR"/>
    <property type="match status" value="1"/>
</dbReference>
<dbReference type="CDD" id="cd15405">
    <property type="entry name" value="7tmA_OR8B-like"/>
    <property type="match status" value="1"/>
</dbReference>
<dbReference type="SUPFAM" id="SSF81321">
    <property type="entry name" value="Family A G protein-coupled receptor-like"/>
    <property type="match status" value="1"/>
</dbReference>
<evidence type="ECO:0000256" key="7">
    <source>
        <dbReference type="ARBA" id="ARBA00023224"/>
    </source>
</evidence>
<evidence type="ECO:0000256" key="2">
    <source>
        <dbReference type="ARBA" id="ARBA00022692"/>
    </source>
</evidence>
<evidence type="ECO:0000259" key="9">
    <source>
        <dbReference type="PROSITE" id="PS50262"/>
    </source>
</evidence>
<evidence type="ECO:0000256" key="3">
    <source>
        <dbReference type="ARBA" id="ARBA00022989"/>
    </source>
</evidence>
<name>L5KH16_PTEAL</name>
<proteinExistence type="predicted"/>
<evidence type="ECO:0000256" key="4">
    <source>
        <dbReference type="ARBA" id="ARBA00023040"/>
    </source>
</evidence>
<organism evidence="10 11">
    <name type="scientific">Pteropus alecto</name>
    <name type="common">Black flying fox</name>
    <dbReference type="NCBI Taxonomy" id="9402"/>
    <lineage>
        <taxon>Eukaryota</taxon>
        <taxon>Metazoa</taxon>
        <taxon>Chordata</taxon>
        <taxon>Craniata</taxon>
        <taxon>Vertebrata</taxon>
        <taxon>Euteleostomi</taxon>
        <taxon>Mammalia</taxon>
        <taxon>Eutheria</taxon>
        <taxon>Laurasiatheria</taxon>
        <taxon>Chiroptera</taxon>
        <taxon>Yinpterochiroptera</taxon>
        <taxon>Pteropodoidea</taxon>
        <taxon>Pteropodidae</taxon>
        <taxon>Pteropodinae</taxon>
        <taxon>Pteropus</taxon>
    </lineage>
</organism>
<evidence type="ECO:0000256" key="5">
    <source>
        <dbReference type="ARBA" id="ARBA00023136"/>
    </source>
</evidence>
<dbReference type="Pfam" id="PF13853">
    <property type="entry name" value="7tm_4"/>
    <property type="match status" value="1"/>
</dbReference>
<feature type="transmembrane region" description="Helical" evidence="8">
    <location>
        <begin position="61"/>
        <end position="80"/>
    </location>
</feature>
<reference evidence="11" key="1">
    <citation type="journal article" date="2013" name="Science">
        <title>Comparative analysis of bat genomes provides insight into the evolution of flight and immunity.</title>
        <authorList>
            <person name="Zhang G."/>
            <person name="Cowled C."/>
            <person name="Shi Z."/>
            <person name="Huang Z."/>
            <person name="Bishop-Lilly K.A."/>
            <person name="Fang X."/>
            <person name="Wynne J.W."/>
            <person name="Xiong Z."/>
            <person name="Baker M.L."/>
            <person name="Zhao W."/>
            <person name="Tachedjian M."/>
            <person name="Zhu Y."/>
            <person name="Zhou P."/>
            <person name="Jiang X."/>
            <person name="Ng J."/>
            <person name="Yang L."/>
            <person name="Wu L."/>
            <person name="Xiao J."/>
            <person name="Feng Y."/>
            <person name="Chen Y."/>
            <person name="Sun X."/>
            <person name="Zhang Y."/>
            <person name="Marsh G.A."/>
            <person name="Crameri G."/>
            <person name="Broder C.C."/>
            <person name="Frey K.G."/>
            <person name="Wang L.F."/>
            <person name="Wang J."/>
        </authorList>
    </citation>
    <scope>NUCLEOTIDE SEQUENCE [LARGE SCALE GENOMIC DNA]</scope>
</reference>
<keyword evidence="5 8" id="KW-0472">Membrane</keyword>